<dbReference type="EMBL" id="UINC01084687">
    <property type="protein sequence ID" value="SVC31558.1"/>
    <property type="molecule type" value="Genomic_DNA"/>
</dbReference>
<gene>
    <name evidence="1" type="ORF">METZ01_LOCUS284412</name>
</gene>
<feature type="non-terminal residue" evidence="1">
    <location>
        <position position="397"/>
    </location>
</feature>
<accession>A0A382L3K5</accession>
<protein>
    <submittedName>
        <fullName evidence="1">Uncharacterized protein</fullName>
    </submittedName>
</protein>
<dbReference type="AlphaFoldDB" id="A0A382L3K5"/>
<name>A0A382L3K5_9ZZZZ</name>
<sequence length="397" mass="44813">MTRLISKFQFRIFPKVLLVPMLVSWSVLRGTVEETRLRLQFALNESAASDALQVGLPRIAISLYKDALENAAKAQVPQSEVRKLRLGLTSSFLAIGEIELAKEELKILEHSGEQSGEVLLHLALISFLERDIEGLNELMVELKPQDVSEENRSWVVFLQGMVAPSAAESEVLHSQALKMAITLERRADFRLLRYRNEIIETGGSEVLAANLKRQMEEFRGRPAGQEFAVQYVMVLNSLGKKAEALEELRHQLELAGNEKGIWRDRLLLLYGVLSSPEDDTGRAVLESLVETGTNHEWMGMGLRLLTSRFEVNKKITLFLDNILKLPDHKLSETILVMRLKLALELKQNAVAERCALRIMEEFPGSPQKPDAIRALAAAAWRGNPPQYRLTADFLRRL</sequence>
<proteinExistence type="predicted"/>
<reference evidence="1" key="1">
    <citation type="submission" date="2018-05" db="EMBL/GenBank/DDBJ databases">
        <authorList>
            <person name="Lanie J.A."/>
            <person name="Ng W.-L."/>
            <person name="Kazmierczak K.M."/>
            <person name="Andrzejewski T.M."/>
            <person name="Davidsen T.M."/>
            <person name="Wayne K.J."/>
            <person name="Tettelin H."/>
            <person name="Glass J.I."/>
            <person name="Rusch D."/>
            <person name="Podicherti R."/>
            <person name="Tsui H.-C.T."/>
            <person name="Winkler M.E."/>
        </authorList>
    </citation>
    <scope>NUCLEOTIDE SEQUENCE</scope>
</reference>
<evidence type="ECO:0000313" key="1">
    <source>
        <dbReference type="EMBL" id="SVC31558.1"/>
    </source>
</evidence>
<organism evidence="1">
    <name type="scientific">marine metagenome</name>
    <dbReference type="NCBI Taxonomy" id="408172"/>
    <lineage>
        <taxon>unclassified sequences</taxon>
        <taxon>metagenomes</taxon>
        <taxon>ecological metagenomes</taxon>
    </lineage>
</organism>